<dbReference type="Gene3D" id="2.40.160.10">
    <property type="entry name" value="Porin"/>
    <property type="match status" value="1"/>
</dbReference>
<evidence type="ECO:0000256" key="8">
    <source>
        <dbReference type="ARBA" id="ARBA00023136"/>
    </source>
</evidence>
<evidence type="ECO:0000259" key="11">
    <source>
        <dbReference type="Pfam" id="PF13609"/>
    </source>
</evidence>
<reference evidence="12 13" key="1">
    <citation type="submission" date="2020-08" db="EMBL/GenBank/DDBJ databases">
        <title>Genomic Encyclopedia of Type Strains, Phase IV (KMG-IV): sequencing the most valuable type-strain genomes for metagenomic binning, comparative biology and taxonomic classification.</title>
        <authorList>
            <person name="Goeker M."/>
        </authorList>
    </citation>
    <scope>NUCLEOTIDE SEQUENCE [LARGE SCALE GENOMIC DNA]</scope>
    <source>
        <strain evidence="12 13">DSM 27165</strain>
    </source>
</reference>
<keyword evidence="4" id="KW-0812">Transmembrane</keyword>
<feature type="domain" description="Porin" evidence="11">
    <location>
        <begin position="8"/>
        <end position="294"/>
    </location>
</feature>
<dbReference type="GO" id="GO:0015288">
    <property type="term" value="F:porin activity"/>
    <property type="evidence" value="ECO:0007669"/>
    <property type="project" value="UniProtKB-KW"/>
</dbReference>
<dbReference type="InterPro" id="IPR033900">
    <property type="entry name" value="Gram_neg_porin_domain"/>
</dbReference>
<keyword evidence="2" id="KW-0813">Transport</keyword>
<keyword evidence="13" id="KW-1185">Reference proteome</keyword>
<dbReference type="GO" id="GO:0046930">
    <property type="term" value="C:pore complex"/>
    <property type="evidence" value="ECO:0007669"/>
    <property type="project" value="UniProtKB-KW"/>
</dbReference>
<name>A0A840MTV9_9PROT</name>
<keyword evidence="3" id="KW-1134">Transmembrane beta strand</keyword>
<dbReference type="SUPFAM" id="SSF56935">
    <property type="entry name" value="Porins"/>
    <property type="match status" value="1"/>
</dbReference>
<dbReference type="Pfam" id="PF13609">
    <property type="entry name" value="Porin_4"/>
    <property type="match status" value="1"/>
</dbReference>
<sequence length="350" mass="37845">MRHLKMIAAAVATACLSMGAHADIKNVDIYGVVAFGLMSTEGADGHKNNEVLNESRIGFKGSKELKSGPKFIWQIETGFIGPNGLTARTYESGTFGTRDTWAGFEGSMGKVRVGRLVTPFGETLDWPYANGGVGPIVEATTVPGGGSFVRLSDQIRYDSPQLGPFTGSISVGRGDRVIPVGQQSNVWNDFEVRNSSVVSGMGHLALGPVTLHAGLESNRKRSAVSDSTNYLVGFETPIVGGLSAYGVWMRGKSELRSDLGTATKGDYTRNTYQLAAVYKMEDWIFKVTHAKNADLKGPVTDKGGSLTAVQALTFLDPSLVVFGRYVKNHDIKNTGWWNKSRVLLGLEYYF</sequence>
<dbReference type="CDD" id="cd00342">
    <property type="entry name" value="gram_neg_porins"/>
    <property type="match status" value="1"/>
</dbReference>
<evidence type="ECO:0000256" key="6">
    <source>
        <dbReference type="ARBA" id="ARBA00023065"/>
    </source>
</evidence>
<evidence type="ECO:0000256" key="2">
    <source>
        <dbReference type="ARBA" id="ARBA00022448"/>
    </source>
</evidence>
<comment type="caution">
    <text evidence="12">The sequence shown here is derived from an EMBL/GenBank/DDBJ whole genome shotgun (WGS) entry which is preliminary data.</text>
</comment>
<proteinExistence type="predicted"/>
<evidence type="ECO:0000256" key="3">
    <source>
        <dbReference type="ARBA" id="ARBA00022452"/>
    </source>
</evidence>
<keyword evidence="8" id="KW-0472">Membrane</keyword>
<keyword evidence="7" id="KW-0626">Porin</keyword>
<evidence type="ECO:0000256" key="5">
    <source>
        <dbReference type="ARBA" id="ARBA00022729"/>
    </source>
</evidence>
<evidence type="ECO:0000256" key="9">
    <source>
        <dbReference type="ARBA" id="ARBA00023237"/>
    </source>
</evidence>
<evidence type="ECO:0000313" key="12">
    <source>
        <dbReference type="EMBL" id="MBB5018631.1"/>
    </source>
</evidence>
<evidence type="ECO:0000313" key="13">
    <source>
        <dbReference type="Proteomes" id="UP000575898"/>
    </source>
</evidence>
<organism evidence="12 13">
    <name type="scientific">Chitinivorax tropicus</name>
    <dbReference type="NCBI Taxonomy" id="714531"/>
    <lineage>
        <taxon>Bacteria</taxon>
        <taxon>Pseudomonadati</taxon>
        <taxon>Pseudomonadota</taxon>
        <taxon>Betaproteobacteria</taxon>
        <taxon>Chitinivorax</taxon>
    </lineage>
</organism>
<protein>
    <submittedName>
        <fullName evidence="12">Putative porin</fullName>
    </submittedName>
</protein>
<keyword evidence="5 10" id="KW-0732">Signal</keyword>
<dbReference type="InterPro" id="IPR023614">
    <property type="entry name" value="Porin_dom_sf"/>
</dbReference>
<dbReference type="InterPro" id="IPR001702">
    <property type="entry name" value="Porin_Gram-ve"/>
</dbReference>
<dbReference type="PRINTS" id="PR00182">
    <property type="entry name" value="ECOLNEIPORIN"/>
</dbReference>
<comment type="subcellular location">
    <subcellularLocation>
        <location evidence="1">Cell outer membrane</location>
        <topology evidence="1">Multi-pass membrane protein</topology>
    </subcellularLocation>
</comment>
<dbReference type="RefSeq" id="WP_184038196.1">
    <property type="nucleotide sequence ID" value="NZ_JACHHY010000010.1"/>
</dbReference>
<evidence type="ECO:0000256" key="1">
    <source>
        <dbReference type="ARBA" id="ARBA00004571"/>
    </source>
</evidence>
<feature type="chain" id="PRO_5032302168" evidence="10">
    <location>
        <begin position="23"/>
        <end position="350"/>
    </location>
</feature>
<accession>A0A840MTV9</accession>
<feature type="signal peptide" evidence="10">
    <location>
        <begin position="1"/>
        <end position="22"/>
    </location>
</feature>
<dbReference type="EMBL" id="JACHHY010000010">
    <property type="protein sequence ID" value="MBB5018631.1"/>
    <property type="molecule type" value="Genomic_DNA"/>
</dbReference>
<dbReference type="Proteomes" id="UP000575898">
    <property type="component" value="Unassembled WGS sequence"/>
</dbReference>
<evidence type="ECO:0000256" key="7">
    <source>
        <dbReference type="ARBA" id="ARBA00023114"/>
    </source>
</evidence>
<dbReference type="PRINTS" id="PR00184">
    <property type="entry name" value="NEISSPPORIN"/>
</dbReference>
<dbReference type="GO" id="GO:0034220">
    <property type="term" value="P:monoatomic ion transmembrane transport"/>
    <property type="evidence" value="ECO:0007669"/>
    <property type="project" value="InterPro"/>
</dbReference>
<keyword evidence="6" id="KW-0406">Ion transport</keyword>
<gene>
    <name evidence="12" type="ORF">HNQ59_001922</name>
</gene>
<dbReference type="AlphaFoldDB" id="A0A840MTV9"/>
<evidence type="ECO:0000256" key="10">
    <source>
        <dbReference type="SAM" id="SignalP"/>
    </source>
</evidence>
<dbReference type="GO" id="GO:0009279">
    <property type="term" value="C:cell outer membrane"/>
    <property type="evidence" value="ECO:0007669"/>
    <property type="project" value="UniProtKB-SubCell"/>
</dbReference>
<dbReference type="PANTHER" id="PTHR34501:SF2">
    <property type="entry name" value="OUTER MEMBRANE PORIN F-RELATED"/>
    <property type="match status" value="1"/>
</dbReference>
<dbReference type="InterPro" id="IPR050298">
    <property type="entry name" value="Gram-neg_bact_OMP"/>
</dbReference>
<dbReference type="InterPro" id="IPR002299">
    <property type="entry name" value="Porin_Neis"/>
</dbReference>
<evidence type="ECO:0000256" key="4">
    <source>
        <dbReference type="ARBA" id="ARBA00022692"/>
    </source>
</evidence>
<dbReference type="PANTHER" id="PTHR34501">
    <property type="entry name" value="PROTEIN YDDL-RELATED"/>
    <property type="match status" value="1"/>
</dbReference>
<keyword evidence="9" id="KW-0998">Cell outer membrane</keyword>